<dbReference type="SUPFAM" id="SSF81321">
    <property type="entry name" value="Family A G protein-coupled receptor-like"/>
    <property type="match status" value="1"/>
</dbReference>
<dbReference type="GO" id="GO:0004930">
    <property type="term" value="F:G protein-coupled receptor activity"/>
    <property type="evidence" value="ECO:0007669"/>
    <property type="project" value="UniProtKB-KW"/>
</dbReference>
<evidence type="ECO:0000256" key="5">
    <source>
        <dbReference type="ARBA" id="ARBA00022989"/>
    </source>
</evidence>
<proteinExistence type="inferred from homology"/>
<protein>
    <recommendedName>
        <fullName evidence="12">G-protein coupled receptors family 1 profile domain-containing protein</fullName>
    </recommendedName>
</protein>
<accession>A0A922CEJ6</accession>
<evidence type="ECO:0000256" key="6">
    <source>
        <dbReference type="ARBA" id="ARBA00023040"/>
    </source>
</evidence>
<comment type="similarity">
    <text evidence="2">Belongs to the G-protein coupled receptor 1 family.</text>
</comment>
<evidence type="ECO:0000256" key="2">
    <source>
        <dbReference type="ARBA" id="ARBA00010663"/>
    </source>
</evidence>
<evidence type="ECO:0000256" key="4">
    <source>
        <dbReference type="ARBA" id="ARBA00022692"/>
    </source>
</evidence>
<evidence type="ECO:0000256" key="10">
    <source>
        <dbReference type="SAM" id="MobiDB-lite"/>
    </source>
</evidence>
<dbReference type="Pfam" id="PF00001">
    <property type="entry name" value="7tm_1"/>
    <property type="match status" value="1"/>
</dbReference>
<feature type="transmembrane region" description="Helical" evidence="11">
    <location>
        <begin position="34"/>
        <end position="57"/>
    </location>
</feature>
<evidence type="ECO:0000259" key="12">
    <source>
        <dbReference type="PROSITE" id="PS50262"/>
    </source>
</evidence>
<keyword evidence="6" id="KW-0297">G-protein coupled receptor</keyword>
<evidence type="ECO:0000256" key="8">
    <source>
        <dbReference type="ARBA" id="ARBA00023170"/>
    </source>
</evidence>
<feature type="transmembrane region" description="Helical" evidence="11">
    <location>
        <begin position="69"/>
        <end position="90"/>
    </location>
</feature>
<feature type="region of interest" description="Disordered" evidence="10">
    <location>
        <begin position="235"/>
        <end position="254"/>
    </location>
</feature>
<evidence type="ECO:0000256" key="3">
    <source>
        <dbReference type="ARBA" id="ARBA00022475"/>
    </source>
</evidence>
<feature type="compositionally biased region" description="Low complexity" evidence="10">
    <location>
        <begin position="239"/>
        <end position="254"/>
    </location>
</feature>
<dbReference type="InterPro" id="IPR000276">
    <property type="entry name" value="GPCR_Rhodpsn"/>
</dbReference>
<dbReference type="PRINTS" id="PR00237">
    <property type="entry name" value="GPCRRHODOPSN"/>
</dbReference>
<evidence type="ECO:0000313" key="14">
    <source>
        <dbReference type="Proteomes" id="UP000791440"/>
    </source>
</evidence>
<dbReference type="EMBL" id="JH668293">
    <property type="protein sequence ID" value="KAG6442488.1"/>
    <property type="molecule type" value="Genomic_DNA"/>
</dbReference>
<keyword evidence="8" id="KW-0675">Receptor</keyword>
<reference evidence="13" key="1">
    <citation type="journal article" date="2016" name="Insect Biochem. Mol. Biol.">
        <title>Multifaceted biological insights from a draft genome sequence of the tobacco hornworm moth, Manduca sexta.</title>
        <authorList>
            <person name="Kanost M.R."/>
            <person name="Arrese E.L."/>
            <person name="Cao X."/>
            <person name="Chen Y.R."/>
            <person name="Chellapilla S."/>
            <person name="Goldsmith M.R."/>
            <person name="Grosse-Wilde E."/>
            <person name="Heckel D.G."/>
            <person name="Herndon N."/>
            <person name="Jiang H."/>
            <person name="Papanicolaou A."/>
            <person name="Qu J."/>
            <person name="Soulages J.L."/>
            <person name="Vogel H."/>
            <person name="Walters J."/>
            <person name="Waterhouse R.M."/>
            <person name="Ahn S.J."/>
            <person name="Almeida F.C."/>
            <person name="An C."/>
            <person name="Aqrawi P."/>
            <person name="Bretschneider A."/>
            <person name="Bryant W.B."/>
            <person name="Bucks S."/>
            <person name="Chao H."/>
            <person name="Chevignon G."/>
            <person name="Christen J.M."/>
            <person name="Clarke D.F."/>
            <person name="Dittmer N.T."/>
            <person name="Ferguson L.C.F."/>
            <person name="Garavelou S."/>
            <person name="Gordon K.H.J."/>
            <person name="Gunaratna R.T."/>
            <person name="Han Y."/>
            <person name="Hauser F."/>
            <person name="He Y."/>
            <person name="Heidel-Fischer H."/>
            <person name="Hirsh A."/>
            <person name="Hu Y."/>
            <person name="Jiang H."/>
            <person name="Kalra D."/>
            <person name="Klinner C."/>
            <person name="Konig C."/>
            <person name="Kovar C."/>
            <person name="Kroll A.R."/>
            <person name="Kuwar S.S."/>
            <person name="Lee S.L."/>
            <person name="Lehman R."/>
            <person name="Li K."/>
            <person name="Li Z."/>
            <person name="Liang H."/>
            <person name="Lovelace S."/>
            <person name="Lu Z."/>
            <person name="Mansfield J.H."/>
            <person name="McCulloch K.J."/>
            <person name="Mathew T."/>
            <person name="Morton B."/>
            <person name="Muzny D.M."/>
            <person name="Neunemann D."/>
            <person name="Ongeri F."/>
            <person name="Pauchet Y."/>
            <person name="Pu L.L."/>
            <person name="Pyrousis I."/>
            <person name="Rao X.J."/>
            <person name="Redding A."/>
            <person name="Roesel C."/>
            <person name="Sanchez-Gracia A."/>
            <person name="Schaack S."/>
            <person name="Shukla A."/>
            <person name="Tetreau G."/>
            <person name="Wang Y."/>
            <person name="Xiong G.H."/>
            <person name="Traut W."/>
            <person name="Walsh T.K."/>
            <person name="Worley K.C."/>
            <person name="Wu D."/>
            <person name="Wu W."/>
            <person name="Wu Y.Q."/>
            <person name="Zhang X."/>
            <person name="Zou Z."/>
            <person name="Zucker H."/>
            <person name="Briscoe A.D."/>
            <person name="Burmester T."/>
            <person name="Clem R.J."/>
            <person name="Feyereisen R."/>
            <person name="Grimmelikhuijzen C.J.P."/>
            <person name="Hamodrakas S.J."/>
            <person name="Hansson B.S."/>
            <person name="Huguet E."/>
            <person name="Jermiin L.S."/>
            <person name="Lan Q."/>
            <person name="Lehman H.K."/>
            <person name="Lorenzen M."/>
            <person name="Merzendorfer H."/>
            <person name="Michalopoulos I."/>
            <person name="Morton D.B."/>
            <person name="Muthukrishnan S."/>
            <person name="Oakeshott J.G."/>
            <person name="Palmer W."/>
            <person name="Park Y."/>
            <person name="Passarelli A.L."/>
            <person name="Rozas J."/>
            <person name="Schwartz L.M."/>
            <person name="Smith W."/>
            <person name="Southgate A."/>
            <person name="Vilcinskas A."/>
            <person name="Vogt R."/>
            <person name="Wang P."/>
            <person name="Werren J."/>
            <person name="Yu X.Q."/>
            <person name="Zhou J.J."/>
            <person name="Brown S.J."/>
            <person name="Scherer S.E."/>
            <person name="Richards S."/>
            <person name="Blissard G.W."/>
        </authorList>
    </citation>
    <scope>NUCLEOTIDE SEQUENCE</scope>
</reference>
<keyword evidence="7 11" id="KW-0472">Membrane</keyword>
<evidence type="ECO:0000313" key="13">
    <source>
        <dbReference type="EMBL" id="KAG6442488.1"/>
    </source>
</evidence>
<dbReference type="AlphaFoldDB" id="A0A922CEJ6"/>
<keyword evidence="3" id="KW-1003">Cell membrane</keyword>
<feature type="transmembrane region" description="Helical" evidence="11">
    <location>
        <begin position="110"/>
        <end position="133"/>
    </location>
</feature>
<keyword evidence="14" id="KW-1185">Reference proteome</keyword>
<dbReference type="InterPro" id="IPR017452">
    <property type="entry name" value="GPCR_Rhodpsn_7TM"/>
</dbReference>
<feature type="transmembrane region" description="Helical" evidence="11">
    <location>
        <begin position="325"/>
        <end position="348"/>
    </location>
</feature>
<sequence>MNSSSSIGLSEYQSDAELRKVELFVGYPDQLLKFVSVCCMLFIIIGVPGNLITIISLKRFKQVQNATAIFIINLSVADLLFCALVLPMVMFSYWTHSWVHGKVLCRLFPLLNYTLVIVSLYNIVAIAIIRYVIVCHPMKYHKIYTKRNIRIMLAALWTFSVGFISLPFFEIWGQMGLDPKAGSCTIIPDKNNGNPKKAIVSSSIIIAFVTIFLCYIRILMVVKKSALRIKSHNSTNTANVSSDESTDSSNNTDVSDIAETDAANEQPQMPQFTFQQGNEMKKKLLPTKKDKKLRTMVLVIMICLFVCYFPMTLTKMLYSHVDTYPVFNIISYILIYAAPCINPVLYVFMSKEFRQAYKSLFNINK</sequence>
<name>A0A922CEJ6_MANSE</name>
<feature type="domain" description="G-protein coupled receptors family 1 profile" evidence="12">
    <location>
        <begin position="49"/>
        <end position="346"/>
    </location>
</feature>
<dbReference type="GO" id="GO:0005886">
    <property type="term" value="C:plasma membrane"/>
    <property type="evidence" value="ECO:0007669"/>
    <property type="project" value="UniProtKB-SubCell"/>
</dbReference>
<feature type="transmembrane region" description="Helical" evidence="11">
    <location>
        <begin position="154"/>
        <end position="173"/>
    </location>
</feature>
<keyword evidence="9" id="KW-0807">Transducer</keyword>
<feature type="transmembrane region" description="Helical" evidence="11">
    <location>
        <begin position="293"/>
        <end position="313"/>
    </location>
</feature>
<dbReference type="Proteomes" id="UP000791440">
    <property type="component" value="Unassembled WGS sequence"/>
</dbReference>
<gene>
    <name evidence="13" type="ORF">O3G_MSEX002373</name>
</gene>
<keyword evidence="4 11" id="KW-0812">Transmembrane</keyword>
<dbReference type="PANTHER" id="PTHR24228:SF74">
    <property type="entry name" value="G-PROTEIN COUPLED RECEPTORS FAMILY 1 PROFILE DOMAIN-CONTAINING PROTEIN"/>
    <property type="match status" value="1"/>
</dbReference>
<evidence type="ECO:0000256" key="7">
    <source>
        <dbReference type="ARBA" id="ARBA00023136"/>
    </source>
</evidence>
<comment type="caution">
    <text evidence="13">The sequence shown here is derived from an EMBL/GenBank/DDBJ whole genome shotgun (WGS) entry which is preliminary data.</text>
</comment>
<feature type="transmembrane region" description="Helical" evidence="11">
    <location>
        <begin position="198"/>
        <end position="220"/>
    </location>
</feature>
<evidence type="ECO:0000256" key="9">
    <source>
        <dbReference type="ARBA" id="ARBA00023224"/>
    </source>
</evidence>
<evidence type="ECO:0000256" key="1">
    <source>
        <dbReference type="ARBA" id="ARBA00004651"/>
    </source>
</evidence>
<reference evidence="13" key="2">
    <citation type="submission" date="2020-12" db="EMBL/GenBank/DDBJ databases">
        <authorList>
            <person name="Kanost M."/>
        </authorList>
    </citation>
    <scope>NUCLEOTIDE SEQUENCE</scope>
</reference>
<dbReference type="PROSITE" id="PS50262">
    <property type="entry name" value="G_PROTEIN_RECEP_F1_2"/>
    <property type="match status" value="1"/>
</dbReference>
<comment type="subcellular location">
    <subcellularLocation>
        <location evidence="1">Cell membrane</location>
        <topology evidence="1">Multi-pass membrane protein</topology>
    </subcellularLocation>
</comment>
<evidence type="ECO:0000256" key="11">
    <source>
        <dbReference type="SAM" id="Phobius"/>
    </source>
</evidence>
<organism evidence="13 14">
    <name type="scientific">Manduca sexta</name>
    <name type="common">Tobacco hawkmoth</name>
    <name type="synonym">Tobacco hornworm</name>
    <dbReference type="NCBI Taxonomy" id="7130"/>
    <lineage>
        <taxon>Eukaryota</taxon>
        <taxon>Metazoa</taxon>
        <taxon>Ecdysozoa</taxon>
        <taxon>Arthropoda</taxon>
        <taxon>Hexapoda</taxon>
        <taxon>Insecta</taxon>
        <taxon>Pterygota</taxon>
        <taxon>Neoptera</taxon>
        <taxon>Endopterygota</taxon>
        <taxon>Lepidoptera</taxon>
        <taxon>Glossata</taxon>
        <taxon>Ditrysia</taxon>
        <taxon>Bombycoidea</taxon>
        <taxon>Sphingidae</taxon>
        <taxon>Sphinginae</taxon>
        <taxon>Sphingini</taxon>
        <taxon>Manduca</taxon>
    </lineage>
</organism>
<dbReference type="Gene3D" id="1.20.1070.10">
    <property type="entry name" value="Rhodopsin 7-helix transmembrane proteins"/>
    <property type="match status" value="1"/>
</dbReference>
<dbReference type="PANTHER" id="PTHR24228">
    <property type="entry name" value="B2 BRADYKININ RECEPTOR/ANGIOTENSIN II RECEPTOR"/>
    <property type="match status" value="1"/>
</dbReference>
<dbReference type="SMART" id="SM01381">
    <property type="entry name" value="7TM_GPCR_Srsx"/>
    <property type="match status" value="1"/>
</dbReference>
<keyword evidence="5 11" id="KW-1133">Transmembrane helix</keyword>